<dbReference type="Gene3D" id="3.40.50.1820">
    <property type="entry name" value="alpha/beta hydrolase"/>
    <property type="match status" value="1"/>
</dbReference>
<evidence type="ECO:0000313" key="2">
    <source>
        <dbReference type="EMBL" id="CAB4571456.1"/>
    </source>
</evidence>
<feature type="domain" description="KANL3/Tex30 alpha/beta hydrolase-like" evidence="1">
    <location>
        <begin position="29"/>
        <end position="203"/>
    </location>
</feature>
<dbReference type="InterPro" id="IPR029058">
    <property type="entry name" value="AB_hydrolase_fold"/>
</dbReference>
<evidence type="ECO:0000259" key="1">
    <source>
        <dbReference type="Pfam" id="PF20408"/>
    </source>
</evidence>
<dbReference type="PANTHER" id="PTHR22946">
    <property type="entry name" value="DIENELACTONE HYDROLASE DOMAIN-CONTAINING PROTEIN-RELATED"/>
    <property type="match status" value="1"/>
</dbReference>
<dbReference type="InterPro" id="IPR050261">
    <property type="entry name" value="FrsA_esterase"/>
</dbReference>
<gene>
    <name evidence="2" type="ORF">UFOPK1650_00725</name>
</gene>
<dbReference type="InterPro" id="IPR046879">
    <property type="entry name" value="KANL3/Tex30_Abhydrolase"/>
</dbReference>
<dbReference type="SUPFAM" id="SSF53474">
    <property type="entry name" value="alpha/beta-Hydrolases"/>
    <property type="match status" value="1"/>
</dbReference>
<reference evidence="2" key="1">
    <citation type="submission" date="2020-05" db="EMBL/GenBank/DDBJ databases">
        <authorList>
            <person name="Chiriac C."/>
            <person name="Salcher M."/>
            <person name="Ghai R."/>
            <person name="Kavagutti S V."/>
        </authorList>
    </citation>
    <scope>NUCLEOTIDE SEQUENCE</scope>
</reference>
<organism evidence="2">
    <name type="scientific">freshwater metagenome</name>
    <dbReference type="NCBI Taxonomy" id="449393"/>
    <lineage>
        <taxon>unclassified sequences</taxon>
        <taxon>metagenomes</taxon>
        <taxon>ecological metagenomes</taxon>
    </lineage>
</organism>
<dbReference type="Pfam" id="PF20408">
    <property type="entry name" value="Abhydrolase_11"/>
    <property type="match status" value="1"/>
</dbReference>
<sequence length="232" mass="25466">MVSQHEVEIPVGQHRLEGVLSIPENPLGLVIFAHGSGSGRFSPRNLQVARTLNEYRIATLLFDLLTTEEEEADSRNSRFRFNIALLAHRLVLATRWVKRQPLCTNLKIGYFGSSTGAAAAMVAAVEMPESVCAVVSRGGRTDLAGLGALHELRAPTLLLVGGEDHDIVRINRRSSRDMRGPHKVHVIDGATHLFEERDTLQQVADEAANWFLASFPVSRTNEPVSAMAGRRA</sequence>
<dbReference type="EMBL" id="CAEZTJ010000102">
    <property type="protein sequence ID" value="CAB4571456.1"/>
    <property type="molecule type" value="Genomic_DNA"/>
</dbReference>
<accession>A0A6J6E6H8</accession>
<protein>
    <submittedName>
        <fullName evidence="2">Unannotated protein</fullName>
    </submittedName>
</protein>
<proteinExistence type="predicted"/>
<name>A0A6J6E6H8_9ZZZZ</name>
<dbReference type="AlphaFoldDB" id="A0A6J6E6H8"/>